<evidence type="ECO:0000313" key="2">
    <source>
        <dbReference type="Proteomes" id="UP000054538"/>
    </source>
</evidence>
<sequence>MSPERINKWGLGKGLGMEPLEVPGLGLGPLTPLEVLLKGCGDGASGSAQIAVSFNDVEASGWTSSSALMNS</sequence>
<protein>
    <submittedName>
        <fullName evidence="1">Uncharacterized protein</fullName>
    </submittedName>
</protein>
<dbReference type="AlphaFoldDB" id="A0A0D0DGU8"/>
<dbReference type="InParanoid" id="A0A0D0DGU8"/>
<dbReference type="Proteomes" id="UP000054538">
    <property type="component" value="Unassembled WGS sequence"/>
</dbReference>
<dbReference type="HOGENOM" id="CLU_2740778_0_0_1"/>
<keyword evidence="2" id="KW-1185">Reference proteome</keyword>
<name>A0A0D0DGU8_9AGAM</name>
<gene>
    <name evidence="1" type="ORF">PAXRUDRAFT_17666</name>
</gene>
<evidence type="ECO:0000313" key="1">
    <source>
        <dbReference type="EMBL" id="KIK77180.1"/>
    </source>
</evidence>
<reference evidence="2" key="2">
    <citation type="submission" date="2015-01" db="EMBL/GenBank/DDBJ databases">
        <title>Evolutionary Origins and Diversification of the Mycorrhizal Mutualists.</title>
        <authorList>
            <consortium name="DOE Joint Genome Institute"/>
            <consortium name="Mycorrhizal Genomics Consortium"/>
            <person name="Kohler A."/>
            <person name="Kuo A."/>
            <person name="Nagy L.G."/>
            <person name="Floudas D."/>
            <person name="Copeland A."/>
            <person name="Barry K.W."/>
            <person name="Cichocki N."/>
            <person name="Veneault-Fourrey C."/>
            <person name="LaButti K."/>
            <person name="Lindquist E.A."/>
            <person name="Lipzen A."/>
            <person name="Lundell T."/>
            <person name="Morin E."/>
            <person name="Murat C."/>
            <person name="Riley R."/>
            <person name="Ohm R."/>
            <person name="Sun H."/>
            <person name="Tunlid A."/>
            <person name="Henrissat B."/>
            <person name="Grigoriev I.V."/>
            <person name="Hibbett D.S."/>
            <person name="Martin F."/>
        </authorList>
    </citation>
    <scope>NUCLEOTIDE SEQUENCE [LARGE SCALE GENOMIC DNA]</scope>
    <source>
        <strain evidence="2">Ve08.2h10</strain>
    </source>
</reference>
<dbReference type="EMBL" id="KN827096">
    <property type="protein sequence ID" value="KIK77180.1"/>
    <property type="molecule type" value="Genomic_DNA"/>
</dbReference>
<reference evidence="1 2" key="1">
    <citation type="submission" date="2014-04" db="EMBL/GenBank/DDBJ databases">
        <authorList>
            <consortium name="DOE Joint Genome Institute"/>
            <person name="Kuo A."/>
            <person name="Kohler A."/>
            <person name="Jargeat P."/>
            <person name="Nagy L.G."/>
            <person name="Floudas D."/>
            <person name="Copeland A."/>
            <person name="Barry K.W."/>
            <person name="Cichocki N."/>
            <person name="Veneault-Fourrey C."/>
            <person name="LaButti K."/>
            <person name="Lindquist E.A."/>
            <person name="Lipzen A."/>
            <person name="Lundell T."/>
            <person name="Morin E."/>
            <person name="Murat C."/>
            <person name="Sun H."/>
            <person name="Tunlid A."/>
            <person name="Henrissat B."/>
            <person name="Grigoriev I.V."/>
            <person name="Hibbett D.S."/>
            <person name="Martin F."/>
            <person name="Nordberg H.P."/>
            <person name="Cantor M.N."/>
            <person name="Hua S.X."/>
        </authorList>
    </citation>
    <scope>NUCLEOTIDE SEQUENCE [LARGE SCALE GENOMIC DNA]</scope>
    <source>
        <strain evidence="1 2">Ve08.2h10</strain>
    </source>
</reference>
<organism evidence="1 2">
    <name type="scientific">Paxillus rubicundulus Ve08.2h10</name>
    <dbReference type="NCBI Taxonomy" id="930991"/>
    <lineage>
        <taxon>Eukaryota</taxon>
        <taxon>Fungi</taxon>
        <taxon>Dikarya</taxon>
        <taxon>Basidiomycota</taxon>
        <taxon>Agaricomycotina</taxon>
        <taxon>Agaricomycetes</taxon>
        <taxon>Agaricomycetidae</taxon>
        <taxon>Boletales</taxon>
        <taxon>Paxilineae</taxon>
        <taxon>Paxillaceae</taxon>
        <taxon>Paxillus</taxon>
    </lineage>
</organism>
<proteinExistence type="predicted"/>
<accession>A0A0D0DGU8</accession>